<gene>
    <name evidence="1" type="ORF">Zm00014a_005424</name>
</gene>
<evidence type="ECO:0000313" key="2">
    <source>
        <dbReference type="Proteomes" id="UP000251960"/>
    </source>
</evidence>
<dbReference type="Proteomes" id="UP000251960">
    <property type="component" value="Chromosome 2"/>
</dbReference>
<reference evidence="1 2" key="1">
    <citation type="journal article" date="2018" name="Nat. Genet.">
        <title>Extensive intraspecific gene order and gene structural variations between Mo17 and other maize genomes.</title>
        <authorList>
            <person name="Sun S."/>
            <person name="Zhou Y."/>
            <person name="Chen J."/>
            <person name="Shi J."/>
            <person name="Zhao H."/>
            <person name="Zhao H."/>
            <person name="Song W."/>
            <person name="Zhang M."/>
            <person name="Cui Y."/>
            <person name="Dong X."/>
            <person name="Liu H."/>
            <person name="Ma X."/>
            <person name="Jiao Y."/>
            <person name="Wang B."/>
            <person name="Wei X."/>
            <person name="Stein J.C."/>
            <person name="Glaubitz J.C."/>
            <person name="Lu F."/>
            <person name="Yu G."/>
            <person name="Liang C."/>
            <person name="Fengler K."/>
            <person name="Li B."/>
            <person name="Rafalski A."/>
            <person name="Schnable P.S."/>
            <person name="Ware D.H."/>
            <person name="Buckler E.S."/>
            <person name="Lai J."/>
        </authorList>
    </citation>
    <scope>NUCLEOTIDE SEQUENCE [LARGE SCALE GENOMIC DNA]</scope>
    <source>
        <strain evidence="2">cv. Missouri 17</strain>
        <tissue evidence="1">Seedling</tissue>
    </source>
</reference>
<accession>A0A3L6FUN0</accession>
<organism evidence="1 2">
    <name type="scientific">Zea mays</name>
    <name type="common">Maize</name>
    <dbReference type="NCBI Taxonomy" id="4577"/>
    <lineage>
        <taxon>Eukaryota</taxon>
        <taxon>Viridiplantae</taxon>
        <taxon>Streptophyta</taxon>
        <taxon>Embryophyta</taxon>
        <taxon>Tracheophyta</taxon>
        <taxon>Spermatophyta</taxon>
        <taxon>Magnoliopsida</taxon>
        <taxon>Liliopsida</taxon>
        <taxon>Poales</taxon>
        <taxon>Poaceae</taxon>
        <taxon>PACMAD clade</taxon>
        <taxon>Panicoideae</taxon>
        <taxon>Andropogonodae</taxon>
        <taxon>Andropogoneae</taxon>
        <taxon>Tripsacinae</taxon>
        <taxon>Zea</taxon>
    </lineage>
</organism>
<dbReference type="EMBL" id="NCVQ01000003">
    <property type="protein sequence ID" value="PWZ38476.1"/>
    <property type="molecule type" value="Genomic_DNA"/>
</dbReference>
<protein>
    <submittedName>
        <fullName evidence="1">Uncharacterized protein</fullName>
    </submittedName>
</protein>
<proteinExistence type="predicted"/>
<dbReference type="AlphaFoldDB" id="A0A3L6FUN0"/>
<sequence length="47" mass="5375">MVEIPVFKSSTSRRLVVQSVLGARLGEPTRLFWQVGRLVNDRKFSVD</sequence>
<name>A0A3L6FUN0_MAIZE</name>
<comment type="caution">
    <text evidence="1">The sequence shown here is derived from an EMBL/GenBank/DDBJ whole genome shotgun (WGS) entry which is preliminary data.</text>
</comment>
<evidence type="ECO:0000313" key="1">
    <source>
        <dbReference type="EMBL" id="PWZ38476.1"/>
    </source>
</evidence>